<dbReference type="InterPro" id="IPR036894">
    <property type="entry name" value="YbaB-like_sf"/>
</dbReference>
<dbReference type="GO" id="GO:0003677">
    <property type="term" value="F:DNA binding"/>
    <property type="evidence" value="ECO:0007669"/>
    <property type="project" value="UniProtKB-KW"/>
</dbReference>
<comment type="caution">
    <text evidence="3">The sequence shown here is derived from an EMBL/GenBank/DDBJ whole genome shotgun (WGS) entry which is preliminary data.</text>
</comment>
<evidence type="ECO:0000256" key="1">
    <source>
        <dbReference type="ARBA" id="ARBA00023125"/>
    </source>
</evidence>
<organism evidence="3 4">
    <name type="scientific">Treponema lecithinolyticum ATCC 700332</name>
    <dbReference type="NCBI Taxonomy" id="1321815"/>
    <lineage>
        <taxon>Bacteria</taxon>
        <taxon>Pseudomonadati</taxon>
        <taxon>Spirochaetota</taxon>
        <taxon>Spirochaetia</taxon>
        <taxon>Spirochaetales</taxon>
        <taxon>Treponemataceae</taxon>
        <taxon>Treponema</taxon>
    </lineage>
</organism>
<dbReference type="Proteomes" id="UP000016649">
    <property type="component" value="Unassembled WGS sequence"/>
</dbReference>
<keyword evidence="4" id="KW-1185">Reference proteome</keyword>
<proteinExistence type="inferred from homology"/>
<evidence type="ECO:0000313" key="4">
    <source>
        <dbReference type="Proteomes" id="UP000016649"/>
    </source>
</evidence>
<dbReference type="EMBL" id="AWVH01000040">
    <property type="protein sequence ID" value="ERJ91885.1"/>
    <property type="molecule type" value="Genomic_DNA"/>
</dbReference>
<evidence type="ECO:0000256" key="2">
    <source>
        <dbReference type="HAMAP-Rule" id="MF_00274"/>
    </source>
</evidence>
<name>A0ABN0NWZ0_TRELE</name>
<comment type="subunit">
    <text evidence="2">Homodimer.</text>
</comment>
<keyword evidence="2" id="KW-0963">Cytoplasm</keyword>
<comment type="subcellular location">
    <subcellularLocation>
        <location evidence="2">Cytoplasm</location>
        <location evidence="2">Nucleoid</location>
    </subcellularLocation>
</comment>
<evidence type="ECO:0000313" key="3">
    <source>
        <dbReference type="EMBL" id="ERJ91885.1"/>
    </source>
</evidence>
<comment type="similarity">
    <text evidence="2">Belongs to the YbaB/EbfC family.</text>
</comment>
<dbReference type="RefSeq" id="WP_021688107.1">
    <property type="nucleotide sequence ID" value="NZ_KI260571.1"/>
</dbReference>
<dbReference type="PANTHER" id="PTHR33449">
    <property type="entry name" value="NUCLEOID-ASSOCIATED PROTEIN YBAB"/>
    <property type="match status" value="1"/>
</dbReference>
<dbReference type="NCBIfam" id="TIGR00103">
    <property type="entry name" value="DNA_YbaB_EbfC"/>
    <property type="match status" value="1"/>
</dbReference>
<sequence>MNPIDLLKNIQNFQGELAKIQEKLKNICVTGSSGGNIVKVSVNGTFEVTAVEIDPIAVDPRDVPMLQDLIKAAIHDAKTKLQEAIKNELGPLLGSLAGQGTDISGLINLLGVQ</sequence>
<dbReference type="InterPro" id="IPR004401">
    <property type="entry name" value="YbaB/EbfC"/>
</dbReference>
<dbReference type="SUPFAM" id="SSF82607">
    <property type="entry name" value="YbaB-like"/>
    <property type="match status" value="1"/>
</dbReference>
<dbReference type="PANTHER" id="PTHR33449:SF1">
    <property type="entry name" value="NUCLEOID-ASSOCIATED PROTEIN YBAB"/>
    <property type="match status" value="1"/>
</dbReference>
<dbReference type="Pfam" id="PF02575">
    <property type="entry name" value="YbaB_DNA_bd"/>
    <property type="match status" value="1"/>
</dbReference>
<comment type="function">
    <text evidence="2">Binds to DNA and alters its conformation. May be involved in regulation of gene expression, nucleoid organization and DNA protection.</text>
</comment>
<keyword evidence="1 2" id="KW-0238">DNA-binding</keyword>
<dbReference type="Gene3D" id="3.30.1310.10">
    <property type="entry name" value="Nucleoid-associated protein YbaB-like domain"/>
    <property type="match status" value="1"/>
</dbReference>
<protein>
    <recommendedName>
        <fullName evidence="2">Nucleoid-associated protein HMPREF9193_01893</fullName>
    </recommendedName>
</protein>
<reference evidence="3 4" key="1">
    <citation type="submission" date="2013-08" db="EMBL/GenBank/DDBJ databases">
        <authorList>
            <person name="Weinstock G."/>
            <person name="Sodergren E."/>
            <person name="Wylie T."/>
            <person name="Fulton L."/>
            <person name="Fulton R."/>
            <person name="Fronick C."/>
            <person name="O'Laughlin M."/>
            <person name="Godfrey J."/>
            <person name="Miner T."/>
            <person name="Herter B."/>
            <person name="Appelbaum E."/>
            <person name="Cordes M."/>
            <person name="Lek S."/>
            <person name="Wollam A."/>
            <person name="Pepin K.H."/>
            <person name="Palsikar V.B."/>
            <person name="Mitreva M."/>
            <person name="Wilson R.K."/>
        </authorList>
    </citation>
    <scope>NUCLEOTIDE SEQUENCE [LARGE SCALE GENOMIC DNA]</scope>
    <source>
        <strain evidence="3 4">ATCC 700332</strain>
    </source>
</reference>
<accession>A0ABN0NWZ0</accession>
<gene>
    <name evidence="3" type="ORF">HMPREF9193_01893</name>
</gene>
<dbReference type="PIRSF" id="PIRSF004555">
    <property type="entry name" value="UCP004555"/>
    <property type="match status" value="1"/>
</dbReference>
<dbReference type="HAMAP" id="MF_00274">
    <property type="entry name" value="DNA_YbaB_EbfC"/>
    <property type="match status" value="1"/>
</dbReference>